<keyword evidence="1" id="KW-1133">Transmembrane helix</keyword>
<dbReference type="EMBL" id="SBIQ01000019">
    <property type="protein sequence ID" value="KAF7684311.1"/>
    <property type="molecule type" value="Genomic_DNA"/>
</dbReference>
<accession>A0ABQ7I1H5</accession>
<evidence type="ECO:0000256" key="1">
    <source>
        <dbReference type="SAM" id="Phobius"/>
    </source>
</evidence>
<evidence type="ECO:0000313" key="3">
    <source>
        <dbReference type="Proteomes" id="UP001516464"/>
    </source>
</evidence>
<feature type="transmembrane region" description="Helical" evidence="1">
    <location>
        <begin position="6"/>
        <end position="28"/>
    </location>
</feature>
<protein>
    <submittedName>
        <fullName evidence="2">Uncharacterized protein</fullName>
    </submittedName>
</protein>
<dbReference type="Proteomes" id="UP001516464">
    <property type="component" value="Unassembled WGS sequence"/>
</dbReference>
<name>A0ABQ7I1H5_9MICR</name>
<keyword evidence="3" id="KW-1185">Reference proteome</keyword>
<comment type="caution">
    <text evidence="2">The sequence shown here is derived from an EMBL/GenBank/DDBJ whole genome shotgun (WGS) entry which is preliminary data.</text>
</comment>
<keyword evidence="1" id="KW-0812">Transmembrane</keyword>
<proteinExistence type="predicted"/>
<gene>
    <name evidence="2" type="ORF">TCON_0494</name>
</gene>
<reference evidence="2 3" key="1">
    <citation type="submission" date="2019-01" db="EMBL/GenBank/DDBJ databases">
        <title>Genomes sequencing and comparative genomics of infectious freshwater microsporidia, Cucumispora dikerogammari and Thelohania contejeani.</title>
        <authorList>
            <person name="Cormier A."/>
            <person name="Giraud I."/>
            <person name="Wattier R."/>
            <person name="Teixeira M."/>
            <person name="Grandjean F."/>
            <person name="Rigaud T."/>
            <person name="Cordaux R."/>
        </authorList>
    </citation>
    <scope>NUCLEOTIDE SEQUENCE [LARGE SCALE GENOMIC DNA]</scope>
    <source>
        <strain evidence="2">T1</strain>
        <tissue evidence="2">Spores</tissue>
    </source>
</reference>
<organism evidence="2 3">
    <name type="scientific">Astathelohania contejeani</name>
    <dbReference type="NCBI Taxonomy" id="164912"/>
    <lineage>
        <taxon>Eukaryota</taxon>
        <taxon>Fungi</taxon>
        <taxon>Fungi incertae sedis</taxon>
        <taxon>Microsporidia</taxon>
        <taxon>Astathelohaniidae</taxon>
        <taxon>Astathelohania</taxon>
    </lineage>
</organism>
<keyword evidence="1" id="KW-0472">Membrane</keyword>
<sequence length="492" mass="57621">MNIKQFIMSLSSIASGMVATVLLIASIIPSRKIVDFSGLITSSENQSFNMNLELLMDINNIIESQQKKNFIENIDCSSITLLSSSIKSRPIEAVKNLTYTTISNDKDLFNDITKSYGSICITNFEDIIEDLKSDPEISIADVMKNNNSIEKFWIKRELYKRKYVHKKIYHIFTNFKSILTNIKNNHISNVKELIKNINTEILIDTNKEQSKLHILILDAEYAIVKLDEDIKTLSDQLTNLHLGLNFYDDVIIYCDHQYKIWNKHNYSKKNNEEVVKEMMKIAAIIRSTKFNFIKKISDMALNSFYNLENLINKSKNTFVLLKEIKSLAKKSNINLYKETELSINKYIEMISSYECHLNNNRHKIESLNNIIEIQKQCIINKNDSINDITNNQMQNLDQLKPKAKKEFEKISDMIKKHSLYNLDKYTESRNQVYYINNSIYFAGLFFPKDNKNEKNKYVQIKYFYHLDFAKLIEEDENITIKAFLSYFINNII</sequence>
<evidence type="ECO:0000313" key="2">
    <source>
        <dbReference type="EMBL" id="KAF7684311.1"/>
    </source>
</evidence>